<protein>
    <submittedName>
        <fullName evidence="2">Uncharacterized protein</fullName>
    </submittedName>
</protein>
<dbReference type="EMBL" id="ML976994">
    <property type="protein sequence ID" value="KAF1955584.1"/>
    <property type="molecule type" value="Genomic_DNA"/>
</dbReference>
<dbReference type="AlphaFoldDB" id="A0A6A5TTF6"/>
<evidence type="ECO:0000313" key="2">
    <source>
        <dbReference type="EMBL" id="KAF1955584.1"/>
    </source>
</evidence>
<keyword evidence="3" id="KW-1185">Reference proteome</keyword>
<evidence type="ECO:0000256" key="1">
    <source>
        <dbReference type="SAM" id="MobiDB-lite"/>
    </source>
</evidence>
<proteinExistence type="predicted"/>
<accession>A0A6A5TTF6</accession>
<feature type="region of interest" description="Disordered" evidence="1">
    <location>
        <begin position="99"/>
        <end position="136"/>
    </location>
</feature>
<name>A0A6A5TTF6_9PLEO</name>
<organism evidence="2 3">
    <name type="scientific">Byssothecium circinans</name>
    <dbReference type="NCBI Taxonomy" id="147558"/>
    <lineage>
        <taxon>Eukaryota</taxon>
        <taxon>Fungi</taxon>
        <taxon>Dikarya</taxon>
        <taxon>Ascomycota</taxon>
        <taxon>Pezizomycotina</taxon>
        <taxon>Dothideomycetes</taxon>
        <taxon>Pleosporomycetidae</taxon>
        <taxon>Pleosporales</taxon>
        <taxon>Massarineae</taxon>
        <taxon>Massarinaceae</taxon>
        <taxon>Byssothecium</taxon>
    </lineage>
</organism>
<gene>
    <name evidence="2" type="ORF">CC80DRAFT_87362</name>
</gene>
<dbReference type="Proteomes" id="UP000800035">
    <property type="component" value="Unassembled WGS sequence"/>
</dbReference>
<reference evidence="2" key="1">
    <citation type="journal article" date="2020" name="Stud. Mycol.">
        <title>101 Dothideomycetes genomes: a test case for predicting lifestyles and emergence of pathogens.</title>
        <authorList>
            <person name="Haridas S."/>
            <person name="Albert R."/>
            <person name="Binder M."/>
            <person name="Bloem J."/>
            <person name="Labutti K."/>
            <person name="Salamov A."/>
            <person name="Andreopoulos B."/>
            <person name="Baker S."/>
            <person name="Barry K."/>
            <person name="Bills G."/>
            <person name="Bluhm B."/>
            <person name="Cannon C."/>
            <person name="Castanera R."/>
            <person name="Culley D."/>
            <person name="Daum C."/>
            <person name="Ezra D."/>
            <person name="Gonzalez J."/>
            <person name="Henrissat B."/>
            <person name="Kuo A."/>
            <person name="Liang C."/>
            <person name="Lipzen A."/>
            <person name="Lutzoni F."/>
            <person name="Magnuson J."/>
            <person name="Mondo S."/>
            <person name="Nolan M."/>
            <person name="Ohm R."/>
            <person name="Pangilinan J."/>
            <person name="Park H.-J."/>
            <person name="Ramirez L."/>
            <person name="Alfaro M."/>
            <person name="Sun H."/>
            <person name="Tritt A."/>
            <person name="Yoshinaga Y."/>
            <person name="Zwiers L.-H."/>
            <person name="Turgeon B."/>
            <person name="Goodwin S."/>
            <person name="Spatafora J."/>
            <person name="Crous P."/>
            <person name="Grigoriev I."/>
        </authorList>
    </citation>
    <scope>NUCLEOTIDE SEQUENCE</scope>
    <source>
        <strain evidence="2">CBS 675.92</strain>
    </source>
</reference>
<sequence>MSLMCRPRTLGCIALFIYRRGERSIASRSRHTHRKLIPSQFVLQIASTSRLNNNDRETSMRRCGTDGKPDCFLTKDLRGHSDVIHSHHQDPYELLNKTYKPSMRMKPIKGTSDPSSHASPDDSDGSRVNHALAQAPMHDLSRLLQISQNPSLGAPIVGERSERSEV</sequence>
<evidence type="ECO:0000313" key="3">
    <source>
        <dbReference type="Proteomes" id="UP000800035"/>
    </source>
</evidence>